<dbReference type="InterPro" id="IPR013103">
    <property type="entry name" value="RVT_2"/>
</dbReference>
<sequence length="324" mass="36016">MITGADSSEISSVKSFLHDQFKIKDLGCLNYFLGIEVHYSDSGVFLHQRKFILDLLDDFHCSDVSLVLCPLELFAKLKAHEGDPLPKPDVYRSLIGKLNFLTHTRPDICFVVQHLSQFLQSPCLPHMQAALHVLRYLKGTSDCGIFFNNSSYLSLTICCDSDWVACINTKRSMSGYCVFLGGSLVVWKSKKQPVVSVSSSKAEYRAMRKVVAELAWLSHLLSYLGLHSSLIPLFWDSQAAIHIAKNLVFYDRTKHIELDFHLVRAKLAEGLIHLLHTSSSSQLTDIFTKSLGGAAHHGFLSKLGVLSPSNLGEGGVRDIPPTPD</sequence>
<dbReference type="STRING" id="4097.A0A1S4A4U3"/>
<dbReference type="OMA" id="WVACINT"/>
<dbReference type="PANTHER" id="PTHR11439">
    <property type="entry name" value="GAG-POL-RELATED RETROTRANSPOSON"/>
    <property type="match status" value="1"/>
</dbReference>
<evidence type="ECO:0000313" key="2">
    <source>
        <dbReference type="RefSeq" id="XP_016471614.1"/>
    </source>
</evidence>
<dbReference type="SUPFAM" id="SSF56672">
    <property type="entry name" value="DNA/RNA polymerases"/>
    <property type="match status" value="1"/>
</dbReference>
<dbReference type="RefSeq" id="XP_016471614.1">
    <property type="nucleotide sequence ID" value="XM_016616128.1"/>
</dbReference>
<dbReference type="OrthoDB" id="414945at2759"/>
<dbReference type="Pfam" id="PF07727">
    <property type="entry name" value="RVT_2"/>
    <property type="match status" value="1"/>
</dbReference>
<dbReference type="PANTHER" id="PTHR11439:SF470">
    <property type="entry name" value="CYSTEINE-RICH RLK (RECEPTOR-LIKE PROTEIN KINASE) 8"/>
    <property type="match status" value="1"/>
</dbReference>
<protein>
    <submittedName>
        <fullName evidence="2">Uncharacterized mitochondrial protein AtMg00810-like</fullName>
    </submittedName>
</protein>
<evidence type="ECO:0000259" key="1">
    <source>
        <dbReference type="Pfam" id="PF07727"/>
    </source>
</evidence>
<organism evidence="2">
    <name type="scientific">Nicotiana tabacum</name>
    <name type="common">Common tobacco</name>
    <dbReference type="NCBI Taxonomy" id="4097"/>
    <lineage>
        <taxon>Eukaryota</taxon>
        <taxon>Viridiplantae</taxon>
        <taxon>Streptophyta</taxon>
        <taxon>Embryophyta</taxon>
        <taxon>Tracheophyta</taxon>
        <taxon>Spermatophyta</taxon>
        <taxon>Magnoliopsida</taxon>
        <taxon>eudicotyledons</taxon>
        <taxon>Gunneridae</taxon>
        <taxon>Pentapetalae</taxon>
        <taxon>asterids</taxon>
        <taxon>lamiids</taxon>
        <taxon>Solanales</taxon>
        <taxon>Solanaceae</taxon>
        <taxon>Nicotianoideae</taxon>
        <taxon>Nicotianeae</taxon>
        <taxon>Nicotiana</taxon>
    </lineage>
</organism>
<feature type="domain" description="Reverse transcriptase Ty1/copia-type" evidence="1">
    <location>
        <begin position="1"/>
        <end position="71"/>
    </location>
</feature>
<accession>A0A1S4A4U3</accession>
<gene>
    <name evidence="2" type="primary">LOC107793721</name>
</gene>
<proteinExistence type="predicted"/>
<dbReference type="KEGG" id="nta:107793721"/>
<dbReference type="PaxDb" id="4097-A0A1S4A4U3"/>
<dbReference type="CDD" id="cd09272">
    <property type="entry name" value="RNase_HI_RT_Ty1"/>
    <property type="match status" value="1"/>
</dbReference>
<reference evidence="2" key="1">
    <citation type="submission" date="2025-08" db="UniProtKB">
        <authorList>
            <consortium name="RefSeq"/>
        </authorList>
    </citation>
    <scope>IDENTIFICATION</scope>
</reference>
<name>A0A1S4A4U3_TOBAC</name>
<dbReference type="InterPro" id="IPR043502">
    <property type="entry name" value="DNA/RNA_pol_sf"/>
</dbReference>
<dbReference type="AlphaFoldDB" id="A0A1S4A4U3"/>